<keyword evidence="1" id="KW-1133">Transmembrane helix</keyword>
<dbReference type="Proteomes" id="UP001176521">
    <property type="component" value="Unassembled WGS sequence"/>
</dbReference>
<dbReference type="Pfam" id="PF08592">
    <property type="entry name" value="Anthrone_oxy"/>
    <property type="match status" value="1"/>
</dbReference>
<evidence type="ECO:0000313" key="2">
    <source>
        <dbReference type="EMBL" id="KAK0540607.1"/>
    </source>
</evidence>
<feature type="transmembrane region" description="Helical" evidence="1">
    <location>
        <begin position="166"/>
        <end position="187"/>
    </location>
</feature>
<feature type="transmembrane region" description="Helical" evidence="1">
    <location>
        <begin position="20"/>
        <end position="39"/>
    </location>
</feature>
<evidence type="ECO:0000313" key="3">
    <source>
        <dbReference type="Proteomes" id="UP001176521"/>
    </source>
</evidence>
<feature type="transmembrane region" description="Helical" evidence="1">
    <location>
        <begin position="112"/>
        <end position="135"/>
    </location>
</feature>
<proteinExistence type="predicted"/>
<comment type="caution">
    <text evidence="2">The sequence shown here is derived from an EMBL/GenBank/DDBJ whole genome shotgun (WGS) entry which is preliminary data.</text>
</comment>
<feature type="transmembrane region" description="Helical" evidence="1">
    <location>
        <begin position="60"/>
        <end position="79"/>
    </location>
</feature>
<dbReference type="InterPro" id="IPR013901">
    <property type="entry name" value="Anthrone_oxy"/>
</dbReference>
<keyword evidence="1" id="KW-0812">Transmembrane</keyword>
<keyword evidence="3" id="KW-1185">Reference proteome</keyword>
<accession>A0AAN6GJY3</accession>
<name>A0AAN6GJY3_9BASI</name>
<sequence length="189" mass="20350">MAGFDAIDIGARAVGILGSGAWLGLTLSTSNCLIPMILHNKTLSRRQRIELWDTQFTLSVLRWTPIGILGALSFFFAAYRSPGAGIVAVRGGAAAEAEAEAVMYNTRLVLSLSGGALLAMIPLTVKFIFPTVFALKDELKKGEEKEMVSEEEVRALIGKWEGRHRLRIACSLVCAVLGVYDLGRIALAA</sequence>
<dbReference type="AlphaFoldDB" id="A0AAN6GJY3"/>
<reference evidence="2" key="1">
    <citation type="journal article" date="2023" name="PhytoFront">
        <title>Draft Genome Resources of Seven Strains of Tilletia horrida, Causal Agent of Kernel Smut of Rice.</title>
        <authorList>
            <person name="Khanal S."/>
            <person name="Antony Babu S."/>
            <person name="Zhou X.G."/>
        </authorList>
    </citation>
    <scope>NUCLEOTIDE SEQUENCE</scope>
    <source>
        <strain evidence="2">TX3</strain>
    </source>
</reference>
<protein>
    <submittedName>
        <fullName evidence="2">Uncharacterized protein</fullName>
    </submittedName>
</protein>
<evidence type="ECO:0000256" key="1">
    <source>
        <dbReference type="SAM" id="Phobius"/>
    </source>
</evidence>
<gene>
    <name evidence="2" type="ORF">OC842_000379</name>
</gene>
<organism evidence="2 3">
    <name type="scientific">Tilletia horrida</name>
    <dbReference type="NCBI Taxonomy" id="155126"/>
    <lineage>
        <taxon>Eukaryota</taxon>
        <taxon>Fungi</taxon>
        <taxon>Dikarya</taxon>
        <taxon>Basidiomycota</taxon>
        <taxon>Ustilaginomycotina</taxon>
        <taxon>Exobasidiomycetes</taxon>
        <taxon>Tilletiales</taxon>
        <taxon>Tilletiaceae</taxon>
        <taxon>Tilletia</taxon>
    </lineage>
</organism>
<dbReference type="EMBL" id="JAPDMQ010000010">
    <property type="protein sequence ID" value="KAK0540607.1"/>
    <property type="molecule type" value="Genomic_DNA"/>
</dbReference>
<keyword evidence="1" id="KW-0472">Membrane</keyword>